<keyword evidence="3" id="KW-0731">Sigma factor</keyword>
<reference evidence="6 7" key="1">
    <citation type="submission" date="2018-07" db="EMBL/GenBank/DDBJ databases">
        <title>Dyadobacter roseus sp. nov., isolated from rose rhizosphere soil.</title>
        <authorList>
            <person name="Chen L."/>
        </authorList>
    </citation>
    <scope>NUCLEOTIDE SEQUENCE [LARGE SCALE GENOMIC DNA]</scope>
    <source>
        <strain evidence="6 7">RS19</strain>
    </source>
</reference>
<sequence length="198" mass="23308">MELMVLNESDIELWELFASGSQAAFSRLYDRYADMLYAFGLRYTSDKEMVKDCIHDLFIDLHHYRDGLAREVNVRYYLLKSFKRKLHTASKKAAIFSLNEWDLDDKVVSGISFSAEQEIISDERQREMLQTLAQEINKLPERQKEILYLKFTHNLDYEEIASMMQISVPTCRTFVYRAIKELRGKLEVSAILLILWAC</sequence>
<dbReference type="Pfam" id="PF08281">
    <property type="entry name" value="Sigma70_r4_2"/>
    <property type="match status" value="1"/>
</dbReference>
<evidence type="ECO:0000256" key="4">
    <source>
        <dbReference type="ARBA" id="ARBA00023163"/>
    </source>
</evidence>
<dbReference type="NCBIfam" id="TIGR02937">
    <property type="entry name" value="sigma70-ECF"/>
    <property type="match status" value="1"/>
</dbReference>
<dbReference type="Gene3D" id="1.10.1740.10">
    <property type="match status" value="1"/>
</dbReference>
<comment type="similarity">
    <text evidence="1">Belongs to the sigma-70 factor family. ECF subfamily.</text>
</comment>
<evidence type="ECO:0000313" key="7">
    <source>
        <dbReference type="Proteomes" id="UP000256373"/>
    </source>
</evidence>
<keyword evidence="7" id="KW-1185">Reference proteome</keyword>
<feature type="domain" description="RNA polymerase sigma factor 70 region 4 type 2" evidence="5">
    <location>
        <begin position="131"/>
        <end position="182"/>
    </location>
</feature>
<dbReference type="InterPro" id="IPR013324">
    <property type="entry name" value="RNA_pol_sigma_r3/r4-like"/>
</dbReference>
<dbReference type="GO" id="GO:0003677">
    <property type="term" value="F:DNA binding"/>
    <property type="evidence" value="ECO:0007669"/>
    <property type="project" value="InterPro"/>
</dbReference>
<evidence type="ECO:0000259" key="5">
    <source>
        <dbReference type="Pfam" id="PF08281"/>
    </source>
</evidence>
<dbReference type="Proteomes" id="UP000256373">
    <property type="component" value="Unassembled WGS sequence"/>
</dbReference>
<evidence type="ECO:0000256" key="3">
    <source>
        <dbReference type="ARBA" id="ARBA00023082"/>
    </source>
</evidence>
<accession>A0A3D8Y3R1</accession>
<dbReference type="InterPro" id="IPR014284">
    <property type="entry name" value="RNA_pol_sigma-70_dom"/>
</dbReference>
<keyword evidence="4" id="KW-0804">Transcription</keyword>
<dbReference type="SUPFAM" id="SSF88946">
    <property type="entry name" value="Sigma2 domain of RNA polymerase sigma factors"/>
    <property type="match status" value="1"/>
</dbReference>
<comment type="caution">
    <text evidence="6">The sequence shown here is derived from an EMBL/GenBank/DDBJ whole genome shotgun (WGS) entry which is preliminary data.</text>
</comment>
<proteinExistence type="inferred from homology"/>
<dbReference type="InterPro" id="IPR013249">
    <property type="entry name" value="RNA_pol_sigma70_r4_t2"/>
</dbReference>
<dbReference type="InterPro" id="IPR013325">
    <property type="entry name" value="RNA_pol_sigma_r2"/>
</dbReference>
<dbReference type="EMBL" id="QNUL01000034">
    <property type="protein sequence ID" value="REA56764.1"/>
    <property type="molecule type" value="Genomic_DNA"/>
</dbReference>
<dbReference type="GO" id="GO:0016987">
    <property type="term" value="F:sigma factor activity"/>
    <property type="evidence" value="ECO:0007669"/>
    <property type="project" value="UniProtKB-KW"/>
</dbReference>
<dbReference type="PANTHER" id="PTHR43133">
    <property type="entry name" value="RNA POLYMERASE ECF-TYPE SIGMA FACTO"/>
    <property type="match status" value="1"/>
</dbReference>
<name>A0A3D8Y3R1_9BACT</name>
<evidence type="ECO:0000313" key="6">
    <source>
        <dbReference type="EMBL" id="REA56764.1"/>
    </source>
</evidence>
<gene>
    <name evidence="6" type="ORF">DSL64_25715</name>
</gene>
<dbReference type="InterPro" id="IPR036388">
    <property type="entry name" value="WH-like_DNA-bd_sf"/>
</dbReference>
<dbReference type="PANTHER" id="PTHR43133:SF46">
    <property type="entry name" value="RNA POLYMERASE SIGMA-70 FACTOR ECF SUBFAMILY"/>
    <property type="match status" value="1"/>
</dbReference>
<dbReference type="InterPro" id="IPR039425">
    <property type="entry name" value="RNA_pol_sigma-70-like"/>
</dbReference>
<evidence type="ECO:0000256" key="1">
    <source>
        <dbReference type="ARBA" id="ARBA00010641"/>
    </source>
</evidence>
<organism evidence="6 7">
    <name type="scientific">Dyadobacter luteus</name>
    <dbReference type="NCBI Taxonomy" id="2259619"/>
    <lineage>
        <taxon>Bacteria</taxon>
        <taxon>Pseudomonadati</taxon>
        <taxon>Bacteroidota</taxon>
        <taxon>Cytophagia</taxon>
        <taxon>Cytophagales</taxon>
        <taxon>Spirosomataceae</taxon>
        <taxon>Dyadobacter</taxon>
    </lineage>
</organism>
<keyword evidence="2" id="KW-0805">Transcription regulation</keyword>
<evidence type="ECO:0000256" key="2">
    <source>
        <dbReference type="ARBA" id="ARBA00023015"/>
    </source>
</evidence>
<dbReference type="SUPFAM" id="SSF88659">
    <property type="entry name" value="Sigma3 and sigma4 domains of RNA polymerase sigma factors"/>
    <property type="match status" value="1"/>
</dbReference>
<dbReference type="CDD" id="cd06171">
    <property type="entry name" value="Sigma70_r4"/>
    <property type="match status" value="1"/>
</dbReference>
<dbReference type="Gene3D" id="1.10.10.10">
    <property type="entry name" value="Winged helix-like DNA-binding domain superfamily/Winged helix DNA-binding domain"/>
    <property type="match status" value="1"/>
</dbReference>
<protein>
    <submittedName>
        <fullName evidence="6">Sigma-70 family RNA polymerase sigma factor</fullName>
    </submittedName>
</protein>
<dbReference type="GO" id="GO:0006352">
    <property type="term" value="P:DNA-templated transcription initiation"/>
    <property type="evidence" value="ECO:0007669"/>
    <property type="project" value="InterPro"/>
</dbReference>
<dbReference type="AlphaFoldDB" id="A0A3D8Y3R1"/>